<feature type="domain" description="Tr-type G" evidence="2">
    <location>
        <begin position="91"/>
        <end position="289"/>
    </location>
</feature>
<dbReference type="GO" id="GO:1990904">
    <property type="term" value="C:ribonucleoprotein complex"/>
    <property type="evidence" value="ECO:0007669"/>
    <property type="project" value="TreeGrafter"/>
</dbReference>
<organism evidence="3 4">
    <name type="scientific">Trypanosoma cruzi marinkellei</name>
    <dbReference type="NCBI Taxonomy" id="85056"/>
    <lineage>
        <taxon>Eukaryota</taxon>
        <taxon>Discoba</taxon>
        <taxon>Euglenozoa</taxon>
        <taxon>Kinetoplastea</taxon>
        <taxon>Metakinetoplastina</taxon>
        <taxon>Trypanosomatida</taxon>
        <taxon>Trypanosomatidae</taxon>
        <taxon>Trypanosoma</taxon>
        <taxon>Schizotrypanum</taxon>
    </lineage>
</organism>
<keyword evidence="1" id="KW-0472">Membrane</keyword>
<keyword evidence="4" id="KW-1185">Reference proteome</keyword>
<keyword evidence="1" id="KW-0812">Transmembrane</keyword>
<accession>K2NB73</accession>
<sequence>MYFFSSCSFDYLLLLCHIWSFTSINDKRNKTYMKASMFFFFFFFLLLACVCVIKHARGILSELMRRFLRGVAWAECRVTHFCSLRRINFREDLRNIAVIAHVDHGKTTLVDSMLRQSGTLVEARNRVMDSKDQEKERGITILAKNTAILLPKRTAIQSERRINIVDTPGHLDFSGEVERALQMVEGIVLLVDAKEGVRPGTRYVLRKALSLNLKPIVCLNKIDRDDTNIKKTEDAMQDLFLETAENEEQLEIHFMFGSGRDGYMNDTPKKGGTLDPLFEKIFSTVPAPHSKGEDALQMLVAQVELDESTGHKIAIGRIFNGKVSVGDIVTVALEEKEVDALVKNIQLFVGVERSNVQSASYGDICILTLQEPIGQKVPVKIGCTVCQQGVVDRFPYRKPDEPTYSLVMQASEAPWRKKEADERLGTILALQKRLEREAMVNTALQLSGLGTPHITLMGRGPLHLSVIVEDMRREGYEFEIQAPRILTRVINGVSCEPYERIHLEFFEGLVSDVVSFLSSKMGEIGEIRQFSNGRVLMDCVMPVRFMSQVPLRFHTLTGGDGVLNHSFEAYRPMTSVQVTRETGALISVENGEATEWSLAGQAQQGRFFVLPGDAVHYGQIVGENSKTLYQNLGINVCKRNEQLGGLRSNANDKASRRRASFTAFRATFEDCVAWVTEEELVTVTPKSIRMRQPKFNGKTTMRNAAQKR</sequence>
<dbReference type="InterPro" id="IPR009000">
    <property type="entry name" value="Transl_B-barrel_sf"/>
</dbReference>
<feature type="transmembrane region" description="Helical" evidence="1">
    <location>
        <begin position="37"/>
        <end position="56"/>
    </location>
</feature>
<dbReference type="InterPro" id="IPR035647">
    <property type="entry name" value="EFG_III/V"/>
</dbReference>
<reference evidence="3 4" key="1">
    <citation type="journal article" date="2012" name="BMC Genomics">
        <title>Comparative genomic analysis of human infective Trypanosoma cruzi lineages with the bat-restricted subspecies T. cruzi marinkellei.</title>
        <authorList>
            <person name="Franzen O."/>
            <person name="Talavera-Lopez C."/>
            <person name="Ochaya S."/>
            <person name="Butler C.E."/>
            <person name="Messenger L.A."/>
            <person name="Lewis M.D."/>
            <person name="Llewellyn M.S."/>
            <person name="Marinkelle C.J."/>
            <person name="Tyler K.M."/>
            <person name="Miles M.A."/>
            <person name="Andersson B."/>
        </authorList>
    </citation>
    <scope>NUCLEOTIDE SEQUENCE [LARGE SCALE GENOMIC DNA]</scope>
    <source>
        <strain evidence="3 4">B7</strain>
    </source>
</reference>
<dbReference type="GO" id="GO:0005829">
    <property type="term" value="C:cytosol"/>
    <property type="evidence" value="ECO:0007669"/>
    <property type="project" value="TreeGrafter"/>
</dbReference>
<dbReference type="InterPro" id="IPR042116">
    <property type="entry name" value="TypA/BipA_C"/>
</dbReference>
<evidence type="ECO:0000313" key="3">
    <source>
        <dbReference type="EMBL" id="EKF32091.1"/>
    </source>
</evidence>
<keyword evidence="3" id="KW-0251">Elongation factor</keyword>
<dbReference type="InterPro" id="IPR048876">
    <property type="entry name" value="BipA_C"/>
</dbReference>
<dbReference type="GO" id="GO:0003746">
    <property type="term" value="F:translation elongation factor activity"/>
    <property type="evidence" value="ECO:0007669"/>
    <property type="project" value="UniProtKB-KW"/>
</dbReference>
<dbReference type="SUPFAM" id="SSF52540">
    <property type="entry name" value="P-loop containing nucleoside triphosphate hydrolases"/>
    <property type="match status" value="1"/>
</dbReference>
<dbReference type="InterPro" id="IPR047042">
    <property type="entry name" value="BipA_II"/>
</dbReference>
<dbReference type="GO" id="GO:0003924">
    <property type="term" value="F:GTPase activity"/>
    <property type="evidence" value="ECO:0007669"/>
    <property type="project" value="InterPro"/>
</dbReference>
<evidence type="ECO:0000259" key="2">
    <source>
        <dbReference type="PROSITE" id="PS51722"/>
    </source>
</evidence>
<dbReference type="Pfam" id="PF00009">
    <property type="entry name" value="GTP_EFTU"/>
    <property type="match status" value="1"/>
</dbReference>
<evidence type="ECO:0000313" key="4">
    <source>
        <dbReference type="Proteomes" id="UP000007350"/>
    </source>
</evidence>
<dbReference type="Proteomes" id="UP000007350">
    <property type="component" value="Unassembled WGS sequence"/>
</dbReference>
<protein>
    <submittedName>
        <fullName evidence="3">Elongation factor, putative</fullName>
    </submittedName>
</protein>
<dbReference type="InterPro" id="IPR000640">
    <property type="entry name" value="EFG_V-like"/>
</dbReference>
<dbReference type="InterPro" id="IPR027417">
    <property type="entry name" value="P-loop_NTPase"/>
</dbReference>
<dbReference type="Gene3D" id="3.30.70.870">
    <property type="entry name" value="Elongation Factor G (Translational Gtpase), domain 3"/>
    <property type="match status" value="1"/>
</dbReference>
<dbReference type="Pfam" id="PF00679">
    <property type="entry name" value="EFG_C"/>
    <property type="match status" value="1"/>
</dbReference>
<dbReference type="Gene3D" id="3.30.70.240">
    <property type="match status" value="1"/>
</dbReference>
<dbReference type="SUPFAM" id="SSF54980">
    <property type="entry name" value="EF-G C-terminal domain-like"/>
    <property type="match status" value="2"/>
</dbReference>
<keyword evidence="1" id="KW-1133">Transmembrane helix</keyword>
<name>K2NB73_TRYCR</name>
<dbReference type="AlphaFoldDB" id="K2NB73"/>
<comment type="caution">
    <text evidence="3">The sequence shown here is derived from an EMBL/GenBank/DDBJ whole genome shotgun (WGS) entry which is preliminary data.</text>
</comment>
<dbReference type="Gene3D" id="3.40.50.300">
    <property type="entry name" value="P-loop containing nucleotide triphosphate hydrolases"/>
    <property type="match status" value="1"/>
</dbReference>
<gene>
    <name evidence="3" type="ORF">MOQ_004064</name>
</gene>
<dbReference type="InterPro" id="IPR000795">
    <property type="entry name" value="T_Tr_GTP-bd_dom"/>
</dbReference>
<proteinExistence type="predicted"/>
<dbReference type="CDD" id="cd01891">
    <property type="entry name" value="TypA_BipA"/>
    <property type="match status" value="1"/>
</dbReference>
<dbReference type="CDD" id="cd03691">
    <property type="entry name" value="BipA_TypA_II"/>
    <property type="match status" value="1"/>
</dbReference>
<evidence type="ECO:0000256" key="1">
    <source>
        <dbReference type="SAM" id="Phobius"/>
    </source>
</evidence>
<dbReference type="FunFam" id="3.40.50.300:FF:002672">
    <property type="entry name" value="Elongation factor, putative"/>
    <property type="match status" value="1"/>
</dbReference>
<dbReference type="PANTHER" id="PTHR42908:SF8">
    <property type="entry name" value="TR-TYPE G DOMAIN-CONTAINING PROTEIN"/>
    <property type="match status" value="1"/>
</dbReference>
<dbReference type="Gene3D" id="2.40.50.250">
    <property type="entry name" value="bipa protein"/>
    <property type="match status" value="1"/>
</dbReference>
<dbReference type="SUPFAM" id="SSF50447">
    <property type="entry name" value="Translation proteins"/>
    <property type="match status" value="1"/>
</dbReference>
<dbReference type="PRINTS" id="PR00315">
    <property type="entry name" value="ELONGATNFCT"/>
</dbReference>
<dbReference type="InterPro" id="IPR047041">
    <property type="entry name" value="BipA_GTP-bd_dom"/>
</dbReference>
<dbReference type="Gene3D" id="2.40.30.10">
    <property type="entry name" value="Translation factors"/>
    <property type="match status" value="1"/>
</dbReference>
<keyword evidence="3" id="KW-0648">Protein biosynthesis</keyword>
<dbReference type="PROSITE" id="PS51722">
    <property type="entry name" value="G_TR_2"/>
    <property type="match status" value="1"/>
</dbReference>
<dbReference type="OrthoDB" id="6699954at2759"/>
<dbReference type="InterPro" id="IPR005225">
    <property type="entry name" value="Small_GTP-bd"/>
</dbReference>
<dbReference type="NCBIfam" id="TIGR00231">
    <property type="entry name" value="small_GTP"/>
    <property type="match status" value="1"/>
</dbReference>
<dbReference type="GO" id="GO:0005525">
    <property type="term" value="F:GTP binding"/>
    <property type="evidence" value="ECO:0007669"/>
    <property type="project" value="InterPro"/>
</dbReference>
<dbReference type="EMBL" id="AHKC01010427">
    <property type="protein sequence ID" value="EKF32091.1"/>
    <property type="molecule type" value="Genomic_DNA"/>
</dbReference>
<dbReference type="Pfam" id="PF21018">
    <property type="entry name" value="BipA_C"/>
    <property type="match status" value="1"/>
</dbReference>
<dbReference type="PANTHER" id="PTHR42908">
    <property type="entry name" value="TRANSLATION ELONGATION FACTOR-RELATED"/>
    <property type="match status" value="1"/>
</dbReference>